<reference evidence="1 2" key="1">
    <citation type="submission" date="2015-12" db="EMBL/GenBank/DDBJ databases">
        <title>Draft genome sequence of the thermoanaerobe Thermotalea metallivorans, an isolate from the runoff channel of the Great Artesian Basin, Australia.</title>
        <authorList>
            <person name="Patel B.K."/>
        </authorList>
    </citation>
    <scope>NUCLEOTIDE SEQUENCE [LARGE SCALE GENOMIC DNA]</scope>
    <source>
        <strain evidence="1 2">B2-1</strain>
    </source>
</reference>
<protein>
    <submittedName>
        <fullName evidence="1">Uncharacterized protein</fullName>
    </submittedName>
</protein>
<keyword evidence="2" id="KW-1185">Reference proteome</keyword>
<accession>A0A140L788</accession>
<dbReference type="EMBL" id="LOEE01000027">
    <property type="protein sequence ID" value="KXG76413.1"/>
    <property type="molecule type" value="Genomic_DNA"/>
</dbReference>
<sequence length="60" mass="7039">MNYLSLKPLLMCGSKLDLGLEESLIESRKKGIPKIEYRIFTPHSYNRRQGFLRNDIENLV</sequence>
<proteinExistence type="predicted"/>
<comment type="caution">
    <text evidence="1">The sequence shown here is derived from an EMBL/GenBank/DDBJ whole genome shotgun (WGS) entry which is preliminary data.</text>
</comment>
<name>A0A140L788_9FIRM</name>
<dbReference type="AlphaFoldDB" id="A0A140L788"/>
<evidence type="ECO:0000313" key="2">
    <source>
        <dbReference type="Proteomes" id="UP000070456"/>
    </source>
</evidence>
<dbReference type="Proteomes" id="UP000070456">
    <property type="component" value="Unassembled WGS sequence"/>
</dbReference>
<evidence type="ECO:0000313" key="1">
    <source>
        <dbReference type="EMBL" id="KXG76413.1"/>
    </source>
</evidence>
<gene>
    <name evidence="1" type="ORF">AN619_09440</name>
</gene>
<organism evidence="1 2">
    <name type="scientific">Thermotalea metallivorans</name>
    <dbReference type="NCBI Taxonomy" id="520762"/>
    <lineage>
        <taxon>Bacteria</taxon>
        <taxon>Bacillati</taxon>
        <taxon>Bacillota</taxon>
        <taxon>Clostridia</taxon>
        <taxon>Peptostreptococcales</taxon>
        <taxon>Thermotaleaceae</taxon>
        <taxon>Thermotalea</taxon>
    </lineage>
</organism>